<keyword evidence="2" id="KW-1003">Cell membrane</keyword>
<dbReference type="EMBL" id="QDDR01000007">
    <property type="protein sequence ID" value="PVE46974.1"/>
    <property type="molecule type" value="Genomic_DNA"/>
</dbReference>
<keyword evidence="7" id="KW-0813">Transport</keyword>
<evidence type="ECO:0000256" key="4">
    <source>
        <dbReference type="ARBA" id="ARBA00022692"/>
    </source>
</evidence>
<evidence type="ECO:0000256" key="7">
    <source>
        <dbReference type="RuleBase" id="RU369079"/>
    </source>
</evidence>
<comment type="subcellular location">
    <subcellularLocation>
        <location evidence="1 7">Cell inner membrane</location>
        <topology evidence="1 7">Multi-pass membrane protein</topology>
    </subcellularLocation>
</comment>
<proteinExistence type="inferred from homology"/>
<feature type="transmembrane region" description="Helical" evidence="7">
    <location>
        <begin position="169"/>
        <end position="190"/>
    </location>
</feature>
<dbReference type="GO" id="GO:0022857">
    <property type="term" value="F:transmembrane transporter activity"/>
    <property type="evidence" value="ECO:0007669"/>
    <property type="project" value="UniProtKB-UniRule"/>
</dbReference>
<dbReference type="OrthoDB" id="9790209at2"/>
<feature type="transmembrane region" description="Helical" evidence="7">
    <location>
        <begin position="267"/>
        <end position="291"/>
    </location>
</feature>
<feature type="transmembrane region" description="Helical" evidence="7">
    <location>
        <begin position="356"/>
        <end position="379"/>
    </location>
</feature>
<dbReference type="PIRSF" id="PIRSF006066">
    <property type="entry name" value="HI0050"/>
    <property type="match status" value="1"/>
</dbReference>
<dbReference type="Pfam" id="PF06808">
    <property type="entry name" value="DctM"/>
    <property type="match status" value="1"/>
</dbReference>
<comment type="similarity">
    <text evidence="7">Belongs to the TRAP transporter large permease family.</text>
</comment>
<feature type="transmembrane region" description="Helical" evidence="7">
    <location>
        <begin position="303"/>
        <end position="325"/>
    </location>
</feature>
<feature type="transmembrane region" description="Helical" evidence="7">
    <location>
        <begin position="211"/>
        <end position="233"/>
    </location>
</feature>
<reference evidence="9 10" key="1">
    <citation type="journal article" date="2011" name="Syst. Appl. Microbiol.">
        <title>Defluviimonas denitrificans gen. nov., sp. nov., and Pararhodobacter aggregans gen. nov., sp. nov., non-phototrophic Rhodobacteraceae from the biofilter of a marine aquaculture.</title>
        <authorList>
            <person name="Foesel B.U."/>
            <person name="Drake H.L."/>
            <person name="Schramm A."/>
        </authorList>
    </citation>
    <scope>NUCLEOTIDE SEQUENCE [LARGE SCALE GENOMIC DNA]</scope>
    <source>
        <strain evidence="9 10">D1-19</strain>
    </source>
</reference>
<comment type="function">
    <text evidence="7">Part of the tripartite ATP-independent periplasmic (TRAP) transport system.</text>
</comment>
<dbReference type="AlphaFoldDB" id="A0A2T7UQP0"/>
<gene>
    <name evidence="9" type="ORF">DDE23_14060</name>
</gene>
<dbReference type="GO" id="GO:0005886">
    <property type="term" value="C:plasma membrane"/>
    <property type="evidence" value="ECO:0007669"/>
    <property type="project" value="UniProtKB-SubCell"/>
</dbReference>
<organism evidence="9 10">
    <name type="scientific">Pararhodobacter aggregans</name>
    <dbReference type="NCBI Taxonomy" id="404875"/>
    <lineage>
        <taxon>Bacteria</taxon>
        <taxon>Pseudomonadati</taxon>
        <taxon>Pseudomonadota</taxon>
        <taxon>Alphaproteobacteria</taxon>
        <taxon>Rhodobacterales</taxon>
        <taxon>Paracoccaceae</taxon>
        <taxon>Pararhodobacter</taxon>
    </lineage>
</organism>
<evidence type="ECO:0000256" key="2">
    <source>
        <dbReference type="ARBA" id="ARBA00022475"/>
    </source>
</evidence>
<feature type="transmembrane region" description="Helical" evidence="7">
    <location>
        <begin position="6"/>
        <end position="33"/>
    </location>
</feature>
<sequence>MILTLVGLPLLLMLAGFPIYLILLAAAAATMALTMQVPLMALHQYLFSSINAYALLALPFFIFAGEIMDRGGVAGRLVGLMRASMGRVPGKVPLTAIGAGAVFGAITGVGAASVATISKVMLPAMRDEGFADRYSGGLMVSVGAVGVILPPSIPMIVYAAAADESIPRLYAAGIVPGLLIVGMMALHALWVGRGNRGSEADRFTLRGFGTAFRRGVWAAGVPVLILGGIYGGVFSPTEAAAVACLYAFIVSWAVMREMTLRDLMAAAGSTVSFTAQILVVMACAGVFSWLITVNQVSVQLVALIEAMALPGWLLLLAINLLLLLVGCLIDPLSAILLLTPLLVPLAGAIGVDPVHFGIIVTVNLAIGLFTPPFGINLFVMQTMSGIPLKQIYRGIVPFLAIYLIALLLITYIPAISLSGVRLLIGP</sequence>
<dbReference type="InterPro" id="IPR010656">
    <property type="entry name" value="DctM"/>
</dbReference>
<dbReference type="InterPro" id="IPR004681">
    <property type="entry name" value="TRAP_DctM"/>
</dbReference>
<keyword evidence="10" id="KW-1185">Reference proteome</keyword>
<accession>A0A2T7UQP0</accession>
<dbReference type="RefSeq" id="WP_107752546.1">
    <property type="nucleotide sequence ID" value="NZ_QBKF01000007.1"/>
</dbReference>
<feature type="transmembrane region" description="Helical" evidence="7">
    <location>
        <begin position="45"/>
        <end position="64"/>
    </location>
</feature>
<comment type="subunit">
    <text evidence="7">The complex comprises the extracytoplasmic solute receptor protein and the two transmembrane proteins.</text>
</comment>
<feature type="transmembrane region" description="Helical" evidence="7">
    <location>
        <begin position="138"/>
        <end position="157"/>
    </location>
</feature>
<feature type="domain" description="TRAP C4-dicarboxylate transport system permease DctM subunit" evidence="8">
    <location>
        <begin position="10"/>
        <end position="415"/>
    </location>
</feature>
<comment type="caution">
    <text evidence="9">The sequence shown here is derived from an EMBL/GenBank/DDBJ whole genome shotgun (WGS) entry which is preliminary data.</text>
</comment>
<dbReference type="PANTHER" id="PTHR33362">
    <property type="entry name" value="SIALIC ACID TRAP TRANSPORTER PERMEASE PROTEIN SIAT-RELATED"/>
    <property type="match status" value="1"/>
</dbReference>
<evidence type="ECO:0000256" key="3">
    <source>
        <dbReference type="ARBA" id="ARBA00022519"/>
    </source>
</evidence>
<name>A0A2T7UQP0_9RHOB</name>
<evidence type="ECO:0000313" key="10">
    <source>
        <dbReference type="Proteomes" id="UP000244810"/>
    </source>
</evidence>
<evidence type="ECO:0000313" key="9">
    <source>
        <dbReference type="EMBL" id="PVE46974.1"/>
    </source>
</evidence>
<keyword evidence="3 7" id="KW-0997">Cell inner membrane</keyword>
<evidence type="ECO:0000259" key="8">
    <source>
        <dbReference type="Pfam" id="PF06808"/>
    </source>
</evidence>
<feature type="transmembrane region" description="Helical" evidence="7">
    <location>
        <begin position="391"/>
        <end position="412"/>
    </location>
</feature>
<evidence type="ECO:0000256" key="6">
    <source>
        <dbReference type="ARBA" id="ARBA00023136"/>
    </source>
</evidence>
<feature type="transmembrane region" description="Helical" evidence="7">
    <location>
        <begin position="239"/>
        <end position="255"/>
    </location>
</feature>
<dbReference type="PANTHER" id="PTHR33362:SF5">
    <property type="entry name" value="C4-DICARBOXYLATE TRAP TRANSPORTER LARGE PERMEASE PROTEIN DCTM"/>
    <property type="match status" value="1"/>
</dbReference>
<feature type="transmembrane region" description="Helical" evidence="7">
    <location>
        <begin position="332"/>
        <end position="350"/>
    </location>
</feature>
<evidence type="ECO:0000256" key="5">
    <source>
        <dbReference type="ARBA" id="ARBA00022989"/>
    </source>
</evidence>
<keyword evidence="4 7" id="KW-0812">Transmembrane</keyword>
<keyword evidence="5 7" id="KW-1133">Transmembrane helix</keyword>
<evidence type="ECO:0000256" key="1">
    <source>
        <dbReference type="ARBA" id="ARBA00004429"/>
    </source>
</evidence>
<keyword evidence="6 7" id="KW-0472">Membrane</keyword>
<feature type="transmembrane region" description="Helical" evidence="7">
    <location>
        <begin position="94"/>
        <end position="117"/>
    </location>
</feature>
<dbReference type="Proteomes" id="UP000244810">
    <property type="component" value="Unassembled WGS sequence"/>
</dbReference>
<dbReference type="NCBIfam" id="TIGR00786">
    <property type="entry name" value="dctM"/>
    <property type="match status" value="1"/>
</dbReference>
<protein>
    <recommendedName>
        <fullName evidence="7">TRAP transporter large permease protein</fullName>
    </recommendedName>
</protein>